<dbReference type="EMBL" id="DXHX01000097">
    <property type="protein sequence ID" value="HIV74694.1"/>
    <property type="molecule type" value="Genomic_DNA"/>
</dbReference>
<keyword evidence="4" id="KW-0479">Metal-binding</keyword>
<protein>
    <recommendedName>
        <fullName evidence="4">Phosphonoacetaldehyde hydrolase</fullName>
        <shortName evidence="4">Phosphonatase</shortName>
        <ecNumber evidence="4">3.11.1.1</ecNumber>
    </recommendedName>
    <alternativeName>
        <fullName evidence="4">Phosphonoacetaldehyde phosphonohydrolase</fullName>
    </alternativeName>
</protein>
<dbReference type="SUPFAM" id="SSF56784">
    <property type="entry name" value="HAD-like"/>
    <property type="match status" value="1"/>
</dbReference>
<organism evidence="5 6">
    <name type="scientific">Candidatus Pseudogracilibacillus intestinigallinarum</name>
    <dbReference type="NCBI Taxonomy" id="2838742"/>
    <lineage>
        <taxon>Bacteria</taxon>
        <taxon>Bacillati</taxon>
        <taxon>Bacillota</taxon>
        <taxon>Bacilli</taxon>
        <taxon>Bacillales</taxon>
        <taxon>Bacillaceae</taxon>
        <taxon>Pseudogracilibacillus</taxon>
    </lineage>
</organism>
<keyword evidence="3 4" id="KW-0704">Schiff base</keyword>
<dbReference type="InterPro" id="IPR023198">
    <property type="entry name" value="PGP-like_dom2"/>
</dbReference>
<dbReference type="GO" id="GO:0005829">
    <property type="term" value="C:cytosol"/>
    <property type="evidence" value="ECO:0007669"/>
    <property type="project" value="TreeGrafter"/>
</dbReference>
<feature type="active site" description="Schiff-base intermediate with substrate" evidence="4">
    <location>
        <position position="50"/>
    </location>
</feature>
<sequence length="258" mass="28376">MSKTCVIFDWAGTTVDFGSCAPVEVFLTIFEEARVPVTFEEARKPMGMLKVEHIRTLLEMPRIQSAWEEVHGALPKEADVVRLYEAFEGQLFNTLRQFTTPISGVVEAVHALRANGVKIGSTTGYTREMIDIVKVDAAEKGYAPDCIVTADEVSGHGRPAPFMIYENMKSLDVADVRNVVKVGDTKADIEEGLHAGAYTVGVIVGSSEMGLTEAEFAKLNEEEKRAKIAEVREQFLSYGADATIETMVELLKLVRKLG</sequence>
<dbReference type="Gene3D" id="3.40.50.1000">
    <property type="entry name" value="HAD superfamily/HAD-like"/>
    <property type="match status" value="1"/>
</dbReference>
<dbReference type="InterPro" id="IPR036412">
    <property type="entry name" value="HAD-like_sf"/>
</dbReference>
<dbReference type="InterPro" id="IPR023214">
    <property type="entry name" value="HAD_sf"/>
</dbReference>
<keyword evidence="1 4" id="KW-0378">Hydrolase</keyword>
<dbReference type="InterPro" id="IPR006323">
    <property type="entry name" value="Phosphonoacetald_hydro"/>
</dbReference>
<name>A0A9D1TJQ5_9BACI</name>
<dbReference type="GO" id="GO:0050194">
    <property type="term" value="F:phosphonoacetaldehyde hydrolase activity"/>
    <property type="evidence" value="ECO:0007669"/>
    <property type="project" value="UniProtKB-UniRule"/>
</dbReference>
<dbReference type="PANTHER" id="PTHR43434">
    <property type="entry name" value="PHOSPHOGLYCOLATE PHOSPHATASE"/>
    <property type="match status" value="1"/>
</dbReference>
<dbReference type="InterPro" id="IPR050155">
    <property type="entry name" value="HAD-like_hydrolase_sf"/>
</dbReference>
<dbReference type="PANTHER" id="PTHR43434:SF19">
    <property type="entry name" value="PHOSPHONOACETALDEHYDE HYDROLASE"/>
    <property type="match status" value="1"/>
</dbReference>
<comment type="caution">
    <text evidence="5">The sequence shown here is derived from an EMBL/GenBank/DDBJ whole genome shotgun (WGS) entry which is preliminary data.</text>
</comment>
<dbReference type="GO" id="GO:0019700">
    <property type="term" value="P:organic phosphonate catabolic process"/>
    <property type="evidence" value="ECO:0007669"/>
    <property type="project" value="InterPro"/>
</dbReference>
<evidence type="ECO:0000256" key="3">
    <source>
        <dbReference type="ARBA" id="ARBA00023270"/>
    </source>
</evidence>
<dbReference type="Gene3D" id="1.10.150.240">
    <property type="entry name" value="Putative phosphatase, domain 2"/>
    <property type="match status" value="1"/>
</dbReference>
<dbReference type="AlphaFoldDB" id="A0A9D1TJQ5"/>
<dbReference type="GO" id="GO:0000287">
    <property type="term" value="F:magnesium ion binding"/>
    <property type="evidence" value="ECO:0007669"/>
    <property type="project" value="UniProtKB-UniRule"/>
</dbReference>
<dbReference type="GO" id="GO:0008967">
    <property type="term" value="F:phosphoglycolate phosphatase activity"/>
    <property type="evidence" value="ECO:0007669"/>
    <property type="project" value="TreeGrafter"/>
</dbReference>
<keyword evidence="2 4" id="KW-0460">Magnesium</keyword>
<dbReference type="Pfam" id="PF00702">
    <property type="entry name" value="Hydrolase"/>
    <property type="match status" value="1"/>
</dbReference>
<feature type="binding site" evidence="4">
    <location>
        <position position="184"/>
    </location>
    <ligand>
        <name>Mg(2+)</name>
        <dbReference type="ChEBI" id="CHEBI:18420"/>
    </ligand>
</feature>
<dbReference type="Proteomes" id="UP000823937">
    <property type="component" value="Unassembled WGS sequence"/>
</dbReference>
<dbReference type="HAMAP" id="MF_01375">
    <property type="entry name" value="PhnX"/>
    <property type="match status" value="1"/>
</dbReference>
<proteinExistence type="inferred from homology"/>
<evidence type="ECO:0000256" key="4">
    <source>
        <dbReference type="HAMAP-Rule" id="MF_01375"/>
    </source>
</evidence>
<comment type="catalytic activity">
    <reaction evidence="4">
        <text>phosphonoacetaldehyde + H2O = acetaldehyde + phosphate + H(+)</text>
        <dbReference type="Rhea" id="RHEA:18905"/>
        <dbReference type="ChEBI" id="CHEBI:15343"/>
        <dbReference type="ChEBI" id="CHEBI:15377"/>
        <dbReference type="ChEBI" id="CHEBI:15378"/>
        <dbReference type="ChEBI" id="CHEBI:43474"/>
        <dbReference type="ChEBI" id="CHEBI:58383"/>
        <dbReference type="EC" id="3.11.1.1"/>
    </reaction>
</comment>
<reference evidence="5" key="2">
    <citation type="submission" date="2021-04" db="EMBL/GenBank/DDBJ databases">
        <authorList>
            <person name="Gilroy R."/>
        </authorList>
    </citation>
    <scope>NUCLEOTIDE SEQUENCE</scope>
    <source>
        <strain evidence="5">CHK169-2315</strain>
    </source>
</reference>
<evidence type="ECO:0000313" key="5">
    <source>
        <dbReference type="EMBL" id="HIV74694.1"/>
    </source>
</evidence>
<comment type="subunit">
    <text evidence="4">Homodimer.</text>
</comment>
<comment type="similarity">
    <text evidence="4">Belongs to the HAD-like hydrolase superfamily. PhnX family.</text>
</comment>
<dbReference type="GO" id="GO:0006281">
    <property type="term" value="P:DNA repair"/>
    <property type="evidence" value="ECO:0007669"/>
    <property type="project" value="TreeGrafter"/>
</dbReference>
<dbReference type="NCBIfam" id="TIGR01422">
    <property type="entry name" value="phosphonatase"/>
    <property type="match status" value="1"/>
</dbReference>
<dbReference type="EC" id="3.11.1.1" evidence="4"/>
<dbReference type="SFLD" id="SFLDG01129">
    <property type="entry name" value="C1.5:_HAD__Beta-PGM__Phosphata"/>
    <property type="match status" value="1"/>
</dbReference>
<reference evidence="5" key="1">
    <citation type="journal article" date="2021" name="PeerJ">
        <title>Extensive microbial diversity within the chicken gut microbiome revealed by metagenomics and culture.</title>
        <authorList>
            <person name="Gilroy R."/>
            <person name="Ravi A."/>
            <person name="Getino M."/>
            <person name="Pursley I."/>
            <person name="Horton D.L."/>
            <person name="Alikhan N.F."/>
            <person name="Baker D."/>
            <person name="Gharbi K."/>
            <person name="Hall N."/>
            <person name="Watson M."/>
            <person name="Adriaenssens E.M."/>
            <person name="Foster-Nyarko E."/>
            <person name="Jarju S."/>
            <person name="Secka A."/>
            <person name="Antonio M."/>
            <person name="Oren A."/>
            <person name="Chaudhuri R.R."/>
            <person name="La Ragione R."/>
            <person name="Hildebrand F."/>
            <person name="Pallen M.J."/>
        </authorList>
    </citation>
    <scope>NUCLEOTIDE SEQUENCE</scope>
    <source>
        <strain evidence="5">CHK169-2315</strain>
    </source>
</reference>
<evidence type="ECO:0000256" key="1">
    <source>
        <dbReference type="ARBA" id="ARBA00022801"/>
    </source>
</evidence>
<dbReference type="SFLD" id="SFLDS00003">
    <property type="entry name" value="Haloacid_Dehalogenase"/>
    <property type="match status" value="1"/>
</dbReference>
<feature type="active site" description="Nucleophile" evidence="4">
    <location>
        <position position="9"/>
    </location>
</feature>
<feature type="binding site" evidence="4">
    <location>
        <position position="9"/>
    </location>
    <ligand>
        <name>Mg(2+)</name>
        <dbReference type="ChEBI" id="CHEBI:18420"/>
    </ligand>
</feature>
<feature type="binding site" evidence="4">
    <location>
        <position position="11"/>
    </location>
    <ligand>
        <name>Mg(2+)</name>
        <dbReference type="ChEBI" id="CHEBI:18420"/>
    </ligand>
</feature>
<evidence type="ECO:0000256" key="2">
    <source>
        <dbReference type="ARBA" id="ARBA00022842"/>
    </source>
</evidence>
<comment type="function">
    <text evidence="4">Involved in phosphonate degradation.</text>
</comment>
<evidence type="ECO:0000313" key="6">
    <source>
        <dbReference type="Proteomes" id="UP000823937"/>
    </source>
</evidence>
<comment type="cofactor">
    <cofactor evidence="4">
        <name>Mg(2+)</name>
        <dbReference type="ChEBI" id="CHEBI:18420"/>
    </cofactor>
    <text evidence="4">Binds 1 Mg(2+) ion per subunit.</text>
</comment>
<dbReference type="SFLD" id="SFLDG01135">
    <property type="entry name" value="C1.5.6:_HAD__Beta-PGM__Phospha"/>
    <property type="match status" value="1"/>
</dbReference>
<accession>A0A9D1TJQ5</accession>
<gene>
    <name evidence="4" type="primary">phnX</name>
    <name evidence="5" type="ORF">H9895_06425</name>
</gene>